<sequence length="921" mass="96765">MTLKTRIATSTMLTLISLNPVGFTSTASARTRPLYGQIRRHQTITLYPQLPTSRQQLRRGHHTHLTSTVTFKLEHPVVGFGGTYFYIVSGHTTGWVRRQVVRPVTATRPQSKLLVIRQRAIHGSVVPPVGSLLWTNISTKNLRLSTSKRLTATQLSRLRLRIISHIWTNHGQYYQLSGRNGFRAWTPITPADSLTTPAGSNPTTRTPHATTGVSAGHHEPTNAHLTTSVALRHTIPAPGVKVVTPHTQSTKTAVPSRTPQSQTSTASPRLNHTAAQPNSQQTSSPATQGSRVTTAPTKRATTAIVHTNHPVATPTSATGISSAPATAPQAGRVPATSQASSALQSTAAVPIATSAAQKPVVKASSTDKPAQLLNREHGASDKISVGHPVQQTSSLPVKHTVTSQAEPITSGRPTTSQVALIKTGHATASQSTTSAANATSQATITRPTSAGQSTLSHVASVGQVTASSADQPATSQATAAPTTQSAATAKTAATVDQPQSAIGQATTASMSQLIQTSTAATTTSQTAASQATATSQSGTASQTQPATSQSTAKSAVSATSSQATSSVSSQSQQTSQSSSAASNPSTPASAATPITAPKYTAQQTLQTINQLMAANHFMGTLLLTNNGPAGVRILPFGSANLQQHIANTADEAYPLASLEKSVTGAMIQQLIDAGKLTMDTTLAKFYPQVPYAQSITIRQLLDHTSGIQMGEPVPSQALTNDQQAIAFTLSHLTSTNQHHWSYSNANFTLLAGIIDQLTGKSYRENLQTSIVAPLGLQHTFIYDQVPADAVHPQPYTYSNGVTIARTISTNLLSSELGCGNLYASVGDFYTFINSLVNGHVVTPAGFQELADHLQPVYSGGIYYRPDGTLRIGGADNSLYSLYIGTTDGKVAMVLFANQAKWSTMNTIGLQIEQQLAQTATL</sequence>
<dbReference type="PANTHER" id="PTHR46825:SF9">
    <property type="entry name" value="BETA-LACTAMASE-RELATED DOMAIN-CONTAINING PROTEIN"/>
    <property type="match status" value="1"/>
</dbReference>
<dbReference type="EMBL" id="JAVLAQ010000001">
    <property type="protein sequence ID" value="MDT6991016.1"/>
    <property type="molecule type" value="Genomic_DNA"/>
</dbReference>
<reference evidence="3" key="1">
    <citation type="submission" date="2023-08" db="EMBL/GenBank/DDBJ databases">
        <authorList>
            <person name="Page C.A."/>
            <person name="Perez-Diaz I.M."/>
        </authorList>
    </citation>
    <scope>NUCLEOTIDE SEQUENCE</scope>
    <source>
        <strain evidence="3">7.8.46</strain>
    </source>
</reference>
<feature type="compositionally biased region" description="Low complexity" evidence="1">
    <location>
        <begin position="465"/>
        <end position="494"/>
    </location>
</feature>
<comment type="caution">
    <text evidence="3">The sequence shown here is derived from an EMBL/GenBank/DDBJ whole genome shotgun (WGS) entry which is preliminary data.</text>
</comment>
<dbReference type="Gene3D" id="3.40.710.10">
    <property type="entry name" value="DD-peptidase/beta-lactamase superfamily"/>
    <property type="match status" value="1"/>
</dbReference>
<dbReference type="Proteomes" id="UP001267003">
    <property type="component" value="Unassembled WGS sequence"/>
</dbReference>
<feature type="domain" description="Beta-lactamase-related" evidence="2">
    <location>
        <begin position="607"/>
        <end position="861"/>
    </location>
</feature>
<organism evidence="3 4">
    <name type="scientific">Lactiplantibacillus pentosus</name>
    <name type="common">Lactobacillus pentosus</name>
    <dbReference type="NCBI Taxonomy" id="1589"/>
    <lineage>
        <taxon>Bacteria</taxon>
        <taxon>Bacillati</taxon>
        <taxon>Bacillota</taxon>
        <taxon>Bacilli</taxon>
        <taxon>Lactobacillales</taxon>
        <taxon>Lactobacillaceae</taxon>
        <taxon>Lactiplantibacillus</taxon>
    </lineage>
</organism>
<dbReference type="RefSeq" id="WP_253956434.1">
    <property type="nucleotide sequence ID" value="NZ_JAGXBR010000030.1"/>
</dbReference>
<feature type="compositionally biased region" description="Polar residues" evidence="1">
    <location>
        <begin position="446"/>
        <end position="457"/>
    </location>
</feature>
<feature type="compositionally biased region" description="Polar residues" evidence="1">
    <location>
        <begin position="193"/>
        <end position="213"/>
    </location>
</feature>
<dbReference type="PANTHER" id="PTHR46825">
    <property type="entry name" value="D-ALANYL-D-ALANINE-CARBOXYPEPTIDASE/ENDOPEPTIDASE AMPH"/>
    <property type="match status" value="1"/>
</dbReference>
<dbReference type="SUPFAM" id="SSF56601">
    <property type="entry name" value="beta-lactamase/transpeptidase-like"/>
    <property type="match status" value="1"/>
</dbReference>
<evidence type="ECO:0000313" key="4">
    <source>
        <dbReference type="Proteomes" id="UP001267003"/>
    </source>
</evidence>
<protein>
    <submittedName>
        <fullName evidence="3">Serine hydrolase</fullName>
    </submittedName>
</protein>
<keyword evidence="3" id="KW-0378">Hydrolase</keyword>
<dbReference type="Pfam" id="PF00144">
    <property type="entry name" value="Beta-lactamase"/>
    <property type="match status" value="1"/>
</dbReference>
<feature type="compositionally biased region" description="Polar residues" evidence="1">
    <location>
        <begin position="245"/>
        <end position="300"/>
    </location>
</feature>
<feature type="region of interest" description="Disordered" evidence="1">
    <location>
        <begin position="193"/>
        <end position="220"/>
    </location>
</feature>
<accession>A0AAW8VXR8</accession>
<dbReference type="InterPro" id="IPR050491">
    <property type="entry name" value="AmpC-like"/>
</dbReference>
<feature type="region of interest" description="Disordered" evidence="1">
    <location>
        <begin position="425"/>
        <end position="497"/>
    </location>
</feature>
<proteinExistence type="predicted"/>
<evidence type="ECO:0000259" key="2">
    <source>
        <dbReference type="Pfam" id="PF00144"/>
    </source>
</evidence>
<dbReference type="AlphaFoldDB" id="A0AAW8VXR8"/>
<name>A0AAW8VXR8_LACPE</name>
<feature type="region of interest" description="Disordered" evidence="1">
    <location>
        <begin position="241"/>
        <end position="338"/>
    </location>
</feature>
<evidence type="ECO:0000313" key="3">
    <source>
        <dbReference type="EMBL" id="MDT6991016.1"/>
    </source>
</evidence>
<feature type="compositionally biased region" description="Low complexity" evidence="1">
    <location>
        <begin position="426"/>
        <end position="445"/>
    </location>
</feature>
<gene>
    <name evidence="3" type="ORF">RI536_13095</name>
</gene>
<dbReference type="InterPro" id="IPR012338">
    <property type="entry name" value="Beta-lactam/transpept-like"/>
</dbReference>
<feature type="region of interest" description="Disordered" evidence="1">
    <location>
        <begin position="533"/>
        <end position="592"/>
    </location>
</feature>
<evidence type="ECO:0000256" key="1">
    <source>
        <dbReference type="SAM" id="MobiDB-lite"/>
    </source>
</evidence>
<dbReference type="InterPro" id="IPR001466">
    <property type="entry name" value="Beta-lactam-related"/>
</dbReference>
<dbReference type="GO" id="GO:0016787">
    <property type="term" value="F:hydrolase activity"/>
    <property type="evidence" value="ECO:0007669"/>
    <property type="project" value="UniProtKB-KW"/>
</dbReference>
<feature type="compositionally biased region" description="Polar residues" evidence="1">
    <location>
        <begin position="313"/>
        <end position="324"/>
    </location>
</feature>